<dbReference type="Proteomes" id="UP001417504">
    <property type="component" value="Unassembled WGS sequence"/>
</dbReference>
<accession>A0AAP0PS84</accession>
<evidence type="ECO:0000313" key="3">
    <source>
        <dbReference type="Proteomes" id="UP001417504"/>
    </source>
</evidence>
<comment type="caution">
    <text evidence="2">The sequence shown here is derived from an EMBL/GenBank/DDBJ whole genome shotgun (WGS) entry which is preliminary data.</text>
</comment>
<dbReference type="EMBL" id="JBBNAE010000001">
    <property type="protein sequence ID" value="KAK9154522.1"/>
    <property type="molecule type" value="Genomic_DNA"/>
</dbReference>
<dbReference type="Pfam" id="PF03732">
    <property type="entry name" value="Retrotrans_gag"/>
    <property type="match status" value="1"/>
</dbReference>
<sequence length="118" mass="13713">MHNPKEFFEGTDLVVAKMFLKSHENVHIIIATEEHMRASISSSMLFVEANDWWTTIVSTRGVPKDWIEFKTQFNLKYFPPTVLRAKRNEFSAIRQLADELWCYGTALILTTYVSSLIL</sequence>
<dbReference type="AlphaFoldDB" id="A0AAP0PS84"/>
<organism evidence="2 3">
    <name type="scientific">Stephania japonica</name>
    <dbReference type="NCBI Taxonomy" id="461633"/>
    <lineage>
        <taxon>Eukaryota</taxon>
        <taxon>Viridiplantae</taxon>
        <taxon>Streptophyta</taxon>
        <taxon>Embryophyta</taxon>
        <taxon>Tracheophyta</taxon>
        <taxon>Spermatophyta</taxon>
        <taxon>Magnoliopsida</taxon>
        <taxon>Ranunculales</taxon>
        <taxon>Menispermaceae</taxon>
        <taxon>Menispermoideae</taxon>
        <taxon>Cissampelideae</taxon>
        <taxon>Stephania</taxon>
    </lineage>
</organism>
<gene>
    <name evidence="2" type="ORF">Sjap_002002</name>
</gene>
<feature type="domain" description="Retrotransposon gag" evidence="1">
    <location>
        <begin position="45"/>
        <end position="98"/>
    </location>
</feature>
<evidence type="ECO:0000259" key="1">
    <source>
        <dbReference type="Pfam" id="PF03732"/>
    </source>
</evidence>
<reference evidence="2 3" key="1">
    <citation type="submission" date="2024-01" db="EMBL/GenBank/DDBJ databases">
        <title>Genome assemblies of Stephania.</title>
        <authorList>
            <person name="Yang L."/>
        </authorList>
    </citation>
    <scope>NUCLEOTIDE SEQUENCE [LARGE SCALE GENOMIC DNA]</scope>
    <source>
        <strain evidence="2">QJT</strain>
        <tissue evidence="2">Leaf</tissue>
    </source>
</reference>
<name>A0AAP0PS84_9MAGN</name>
<keyword evidence="3" id="KW-1185">Reference proteome</keyword>
<proteinExistence type="predicted"/>
<dbReference type="InterPro" id="IPR005162">
    <property type="entry name" value="Retrotrans_gag_dom"/>
</dbReference>
<protein>
    <recommendedName>
        <fullName evidence="1">Retrotransposon gag domain-containing protein</fullName>
    </recommendedName>
</protein>
<evidence type="ECO:0000313" key="2">
    <source>
        <dbReference type="EMBL" id="KAK9154522.1"/>
    </source>
</evidence>